<dbReference type="CDD" id="cd06261">
    <property type="entry name" value="TM_PBP2"/>
    <property type="match status" value="1"/>
</dbReference>
<dbReference type="Gene3D" id="1.10.3720.10">
    <property type="entry name" value="MetI-like"/>
    <property type="match status" value="1"/>
</dbReference>
<dbReference type="EMBL" id="CP162511">
    <property type="protein sequence ID" value="XDI05834.1"/>
    <property type="molecule type" value="Genomic_DNA"/>
</dbReference>
<reference evidence="10" key="1">
    <citation type="submission" date="2024-05" db="EMBL/GenBank/DDBJ databases">
        <title>Herbiconiux sp. A18JL235.</title>
        <authorList>
            <person name="Zhang G."/>
        </authorList>
    </citation>
    <scope>NUCLEOTIDE SEQUENCE</scope>
    <source>
        <strain evidence="10">A18JL235</strain>
    </source>
</reference>
<dbReference type="GO" id="GO:0055085">
    <property type="term" value="P:transmembrane transport"/>
    <property type="evidence" value="ECO:0007669"/>
    <property type="project" value="InterPro"/>
</dbReference>
<feature type="transmembrane region" description="Helical" evidence="7">
    <location>
        <begin position="263"/>
        <end position="286"/>
    </location>
</feature>
<dbReference type="InterPro" id="IPR000515">
    <property type="entry name" value="MetI-like"/>
</dbReference>
<feature type="transmembrane region" description="Helical" evidence="7">
    <location>
        <begin position="133"/>
        <end position="153"/>
    </location>
</feature>
<keyword evidence="2 7" id="KW-0813">Transport</keyword>
<keyword evidence="3" id="KW-1003">Cell membrane</keyword>
<sequence length="300" mass="32618">MTIDVVQTESDTSPRDSAPPPVRSRSRSRGRRVEAALAYFVLTIGALLILGPFVVTILTSFRTSADMAVNPGLWPAEWTLDSYVTAFTEVPLARMILNGLFISTVATAGGLLASLLGAFALAKLKFRGQRTYFGLVLFTLLIPGTVTLIPLYIIIRSLGLIDSPWALILPLWTGSAFAVFFLRQHLMTMPVELYEAAILDGCSTPGVVFRIFLPLLRGPLSILAILNFLASWNDLLGPLVYLSSPDQMTPTVGLTYFQGQYTSNLPVILAGALVIVIPTTIIFLLFSRQVREGLAISGLK</sequence>
<feature type="transmembrane region" description="Helical" evidence="7">
    <location>
        <begin position="220"/>
        <end position="243"/>
    </location>
</feature>
<gene>
    <name evidence="10" type="ORF">ABFY20_01705</name>
</gene>
<protein>
    <submittedName>
        <fullName evidence="10">Carbohydrate ABC transporter permease</fullName>
    </submittedName>
</protein>
<evidence type="ECO:0000256" key="1">
    <source>
        <dbReference type="ARBA" id="ARBA00004651"/>
    </source>
</evidence>
<organism evidence="10">
    <name type="scientific">Herbiconiux sp. A18JL235</name>
    <dbReference type="NCBI Taxonomy" id="3152363"/>
    <lineage>
        <taxon>Bacteria</taxon>
        <taxon>Bacillati</taxon>
        <taxon>Actinomycetota</taxon>
        <taxon>Actinomycetes</taxon>
        <taxon>Micrococcales</taxon>
        <taxon>Microbacteriaceae</taxon>
        <taxon>Herbiconiux</taxon>
    </lineage>
</organism>
<feature type="transmembrane region" description="Helical" evidence="7">
    <location>
        <begin position="165"/>
        <end position="182"/>
    </location>
</feature>
<evidence type="ECO:0000256" key="8">
    <source>
        <dbReference type="SAM" id="MobiDB-lite"/>
    </source>
</evidence>
<dbReference type="PANTHER" id="PTHR43744:SF12">
    <property type="entry name" value="ABC TRANSPORTER PERMEASE PROTEIN MG189-RELATED"/>
    <property type="match status" value="1"/>
</dbReference>
<keyword evidence="4 7" id="KW-0812">Transmembrane</keyword>
<feature type="region of interest" description="Disordered" evidence="8">
    <location>
        <begin position="1"/>
        <end position="27"/>
    </location>
</feature>
<dbReference type="Pfam" id="PF00528">
    <property type="entry name" value="BPD_transp_1"/>
    <property type="match status" value="1"/>
</dbReference>
<name>A0AB39BHJ5_9MICO</name>
<evidence type="ECO:0000256" key="3">
    <source>
        <dbReference type="ARBA" id="ARBA00022475"/>
    </source>
</evidence>
<evidence type="ECO:0000256" key="6">
    <source>
        <dbReference type="ARBA" id="ARBA00023136"/>
    </source>
</evidence>
<dbReference type="RefSeq" id="WP_368498223.1">
    <property type="nucleotide sequence ID" value="NZ_CP162511.1"/>
</dbReference>
<feature type="transmembrane region" description="Helical" evidence="7">
    <location>
        <begin position="100"/>
        <end position="121"/>
    </location>
</feature>
<comment type="similarity">
    <text evidence="7">Belongs to the binding-protein-dependent transport system permease family.</text>
</comment>
<dbReference type="InterPro" id="IPR035906">
    <property type="entry name" value="MetI-like_sf"/>
</dbReference>
<evidence type="ECO:0000256" key="7">
    <source>
        <dbReference type="RuleBase" id="RU363032"/>
    </source>
</evidence>
<keyword evidence="5 7" id="KW-1133">Transmembrane helix</keyword>
<dbReference type="PROSITE" id="PS50928">
    <property type="entry name" value="ABC_TM1"/>
    <property type="match status" value="1"/>
</dbReference>
<accession>A0AB39BHJ5</accession>
<evidence type="ECO:0000256" key="4">
    <source>
        <dbReference type="ARBA" id="ARBA00022692"/>
    </source>
</evidence>
<comment type="subcellular location">
    <subcellularLocation>
        <location evidence="1 7">Cell membrane</location>
        <topology evidence="1 7">Multi-pass membrane protein</topology>
    </subcellularLocation>
</comment>
<evidence type="ECO:0000313" key="10">
    <source>
        <dbReference type="EMBL" id="XDI05834.1"/>
    </source>
</evidence>
<dbReference type="PANTHER" id="PTHR43744">
    <property type="entry name" value="ABC TRANSPORTER PERMEASE PROTEIN MG189-RELATED-RELATED"/>
    <property type="match status" value="1"/>
</dbReference>
<dbReference type="GO" id="GO:0005886">
    <property type="term" value="C:plasma membrane"/>
    <property type="evidence" value="ECO:0007669"/>
    <property type="project" value="UniProtKB-SubCell"/>
</dbReference>
<evidence type="ECO:0000256" key="5">
    <source>
        <dbReference type="ARBA" id="ARBA00022989"/>
    </source>
</evidence>
<evidence type="ECO:0000256" key="2">
    <source>
        <dbReference type="ARBA" id="ARBA00022448"/>
    </source>
</evidence>
<dbReference type="SUPFAM" id="SSF161098">
    <property type="entry name" value="MetI-like"/>
    <property type="match status" value="1"/>
</dbReference>
<feature type="compositionally biased region" description="Polar residues" evidence="8">
    <location>
        <begin position="1"/>
        <end position="11"/>
    </location>
</feature>
<proteinExistence type="inferred from homology"/>
<dbReference type="AlphaFoldDB" id="A0AB39BHJ5"/>
<feature type="domain" description="ABC transmembrane type-1" evidence="9">
    <location>
        <begin position="96"/>
        <end position="286"/>
    </location>
</feature>
<keyword evidence="6 7" id="KW-0472">Membrane</keyword>
<feature type="transmembrane region" description="Helical" evidence="7">
    <location>
        <begin position="36"/>
        <end position="61"/>
    </location>
</feature>
<evidence type="ECO:0000259" key="9">
    <source>
        <dbReference type="PROSITE" id="PS50928"/>
    </source>
</evidence>